<gene>
    <name evidence="1" type="ORF">L484_004821</name>
</gene>
<dbReference type="EMBL" id="KE346144">
    <property type="protein sequence ID" value="EXC27245.1"/>
    <property type="molecule type" value="Genomic_DNA"/>
</dbReference>
<protein>
    <submittedName>
        <fullName evidence="1">Uncharacterized protein</fullName>
    </submittedName>
</protein>
<evidence type="ECO:0000313" key="1">
    <source>
        <dbReference type="EMBL" id="EXC27245.1"/>
    </source>
</evidence>
<dbReference type="AlphaFoldDB" id="W9S5R5"/>
<name>W9S5R5_9ROSA</name>
<sequence length="50" mass="5707">MGDREKSHASQARLTQKSCLEIDVRSLDPCKGIHLSDDQILPRKPDKYLL</sequence>
<keyword evidence="2" id="KW-1185">Reference proteome</keyword>
<organism evidence="1 2">
    <name type="scientific">Morus notabilis</name>
    <dbReference type="NCBI Taxonomy" id="981085"/>
    <lineage>
        <taxon>Eukaryota</taxon>
        <taxon>Viridiplantae</taxon>
        <taxon>Streptophyta</taxon>
        <taxon>Embryophyta</taxon>
        <taxon>Tracheophyta</taxon>
        <taxon>Spermatophyta</taxon>
        <taxon>Magnoliopsida</taxon>
        <taxon>eudicotyledons</taxon>
        <taxon>Gunneridae</taxon>
        <taxon>Pentapetalae</taxon>
        <taxon>rosids</taxon>
        <taxon>fabids</taxon>
        <taxon>Rosales</taxon>
        <taxon>Moraceae</taxon>
        <taxon>Moreae</taxon>
        <taxon>Morus</taxon>
    </lineage>
</organism>
<reference evidence="2" key="1">
    <citation type="submission" date="2013-01" db="EMBL/GenBank/DDBJ databases">
        <title>Draft Genome Sequence of a Mulberry Tree, Morus notabilis C.K. Schneid.</title>
        <authorList>
            <person name="He N."/>
            <person name="Zhao S."/>
        </authorList>
    </citation>
    <scope>NUCLEOTIDE SEQUENCE</scope>
</reference>
<accession>W9S5R5</accession>
<evidence type="ECO:0000313" key="2">
    <source>
        <dbReference type="Proteomes" id="UP000030645"/>
    </source>
</evidence>
<proteinExistence type="predicted"/>
<dbReference type="Proteomes" id="UP000030645">
    <property type="component" value="Unassembled WGS sequence"/>
</dbReference>